<evidence type="ECO:0000259" key="7">
    <source>
        <dbReference type="PROSITE" id="PS51645"/>
    </source>
</evidence>
<keyword evidence="9" id="KW-1185">Reference proteome</keyword>
<comment type="cofactor">
    <cofactor evidence="4">
        <name>FAD</name>
        <dbReference type="ChEBI" id="CHEBI:57692"/>
    </cofactor>
    <text evidence="4">Binds 1 FAD per subunit.</text>
</comment>
<dbReference type="GO" id="GO:0003904">
    <property type="term" value="F:deoxyribodipyrimidine photo-lyase activity"/>
    <property type="evidence" value="ECO:0007669"/>
    <property type="project" value="TreeGrafter"/>
</dbReference>
<dbReference type="InterPro" id="IPR006050">
    <property type="entry name" value="DNA_photolyase_N"/>
</dbReference>
<dbReference type="InterPro" id="IPR005101">
    <property type="entry name" value="Cryptochr/Photolyase_FAD-bd"/>
</dbReference>
<feature type="binding site" evidence="4">
    <location>
        <position position="205"/>
    </location>
    <ligand>
        <name>FAD</name>
        <dbReference type="ChEBI" id="CHEBI:57692"/>
    </ligand>
</feature>
<dbReference type="OrthoDB" id="11721at2157"/>
<dbReference type="AlphaFoldDB" id="A0A498L001"/>
<accession>A0A498L001</accession>
<evidence type="ECO:0000256" key="4">
    <source>
        <dbReference type="PIRSR" id="PIRSR602081-1"/>
    </source>
</evidence>
<name>A0A498L001_9EURY</name>
<dbReference type="Gene3D" id="1.10.579.10">
    <property type="entry name" value="DNA Cyclobutane Dipyrimidine Photolyase, subunit A, domain 3"/>
    <property type="match status" value="1"/>
</dbReference>
<feature type="binding site" evidence="4">
    <location>
        <begin position="219"/>
        <end position="223"/>
    </location>
    <ligand>
        <name>FAD</name>
        <dbReference type="ChEBI" id="CHEBI:57692"/>
    </ligand>
</feature>
<protein>
    <submittedName>
        <fullName evidence="8">Deoxyribodipyrimidine photo-lyase/cryptochrome family protein</fullName>
    </submittedName>
</protein>
<dbReference type="Gene3D" id="1.25.40.80">
    <property type="match status" value="1"/>
</dbReference>
<feature type="compositionally biased region" description="Polar residues" evidence="6">
    <location>
        <begin position="487"/>
        <end position="498"/>
    </location>
</feature>
<dbReference type="Proteomes" id="UP000289691">
    <property type="component" value="Unassembled WGS sequence"/>
</dbReference>
<sequence length="498" mass="56848">MGSTPRIAVCHRDDLRVRDAAALDAAVADGRPCPIYVFDPQFYRSGMACDARLRFVHESVAGLRRLYRDHGSDLVLCHGDPKDVLGDLPVDRIYVNRSVTGRYGRERDEWLFDRPDVRVFADDGIDWTERSREEYDWSDQAEAYFERDPRRPPGPLPDNPLESTTSVAEIEREYGVEPEKTDVPDGGATAGWERLAAFADAITDYPGSISPPAKAERNSSRLSPYLAVGCLTPRQVYRHVNENAPAGTGRELFTSRLFWNRHYNQKLADWPGWMERAVNPVYTGLFRDRHDPELVAAWKAGRTGYPLVDASMRALRETGWLNFRMRAMCATFYTYVLQCWWRVGADHFYRHLIDADAAINYTQWQSQSALTGVSPVRIYNPRKQVRENDPDGEFVREYVQELRGFPTEHLDQPEKAPLAVQDECGIRIGEDYPRPVVELEARRERAREVFGRLADRAEEALADPEIRRRASLSRRGSGGRESEQDETTAGGQSRLSEF</sequence>
<dbReference type="GO" id="GO:0006950">
    <property type="term" value="P:response to stress"/>
    <property type="evidence" value="ECO:0007669"/>
    <property type="project" value="UniProtKB-ARBA"/>
</dbReference>
<evidence type="ECO:0000256" key="6">
    <source>
        <dbReference type="SAM" id="MobiDB-lite"/>
    </source>
</evidence>
<evidence type="ECO:0000256" key="2">
    <source>
        <dbReference type="ARBA" id="ARBA00022827"/>
    </source>
</evidence>
<dbReference type="InterPro" id="IPR036134">
    <property type="entry name" value="Crypto/Photolyase_FAD-like_sf"/>
</dbReference>
<evidence type="ECO:0000256" key="3">
    <source>
        <dbReference type="ARBA" id="ARBA00022991"/>
    </source>
</evidence>
<keyword evidence="8" id="KW-0456">Lyase</keyword>
<dbReference type="InterPro" id="IPR014729">
    <property type="entry name" value="Rossmann-like_a/b/a_fold"/>
</dbReference>
<evidence type="ECO:0000313" key="8">
    <source>
        <dbReference type="EMBL" id="RXK49053.1"/>
    </source>
</evidence>
<dbReference type="Pfam" id="PF03441">
    <property type="entry name" value="FAD_binding_7"/>
    <property type="match status" value="1"/>
</dbReference>
<dbReference type="PANTHER" id="PTHR11455:SF9">
    <property type="entry name" value="CRYPTOCHROME CIRCADIAN CLOCK 5 ISOFORM X1"/>
    <property type="match status" value="1"/>
</dbReference>
<dbReference type="PROSITE" id="PS51645">
    <property type="entry name" value="PHR_CRY_ALPHA_BETA"/>
    <property type="match status" value="1"/>
</dbReference>
<proteinExistence type="inferred from homology"/>
<evidence type="ECO:0000256" key="1">
    <source>
        <dbReference type="ARBA" id="ARBA00022630"/>
    </source>
</evidence>
<dbReference type="Pfam" id="PF00875">
    <property type="entry name" value="DNA_photolyase"/>
    <property type="match status" value="1"/>
</dbReference>
<dbReference type="InterPro" id="IPR036155">
    <property type="entry name" value="Crypto/Photolyase_N_sf"/>
</dbReference>
<feature type="binding site" evidence="4">
    <location>
        <begin position="354"/>
        <end position="356"/>
    </location>
    <ligand>
        <name>FAD</name>
        <dbReference type="ChEBI" id="CHEBI:57692"/>
    </ligand>
</feature>
<feature type="region of interest" description="Disordered" evidence="6">
    <location>
        <begin position="460"/>
        <end position="498"/>
    </location>
</feature>
<dbReference type="RefSeq" id="WP_129068650.1">
    <property type="nucleotide sequence ID" value="NZ_RDFA01000003.1"/>
</dbReference>
<dbReference type="GO" id="GO:0006139">
    <property type="term" value="P:nucleobase-containing compound metabolic process"/>
    <property type="evidence" value="ECO:0007669"/>
    <property type="project" value="UniProtKB-ARBA"/>
</dbReference>
<feature type="domain" description="Photolyase/cryptochrome alpha/beta" evidence="7">
    <location>
        <begin position="5"/>
        <end position="125"/>
    </location>
</feature>
<dbReference type="Gene3D" id="3.40.50.620">
    <property type="entry name" value="HUPs"/>
    <property type="match status" value="1"/>
</dbReference>
<dbReference type="SUPFAM" id="SSF52425">
    <property type="entry name" value="Cryptochrome/photolyase, N-terminal domain"/>
    <property type="match status" value="1"/>
</dbReference>
<dbReference type="GO" id="GO:0003677">
    <property type="term" value="F:DNA binding"/>
    <property type="evidence" value="ECO:0007669"/>
    <property type="project" value="TreeGrafter"/>
</dbReference>
<keyword evidence="1 4" id="KW-0285">Flavoprotein</keyword>
<dbReference type="PRINTS" id="PR00147">
    <property type="entry name" value="DNAPHOTLYASE"/>
</dbReference>
<comment type="caution">
    <text evidence="8">The sequence shown here is derived from an EMBL/GenBank/DDBJ whole genome shotgun (WGS) entry which is preliminary data.</text>
</comment>
<dbReference type="GO" id="GO:0071949">
    <property type="term" value="F:FAD binding"/>
    <property type="evidence" value="ECO:0007669"/>
    <property type="project" value="TreeGrafter"/>
</dbReference>
<dbReference type="SUPFAM" id="SSF48173">
    <property type="entry name" value="Cryptochrome/photolyase FAD-binding domain"/>
    <property type="match status" value="1"/>
</dbReference>
<comment type="similarity">
    <text evidence="5">Belongs to the DNA photolyase family.</text>
</comment>
<evidence type="ECO:0000256" key="5">
    <source>
        <dbReference type="RuleBase" id="RU004182"/>
    </source>
</evidence>
<dbReference type="PANTHER" id="PTHR11455">
    <property type="entry name" value="CRYPTOCHROME"/>
    <property type="match status" value="1"/>
</dbReference>
<dbReference type="EMBL" id="RDFA01000003">
    <property type="protein sequence ID" value="RXK49053.1"/>
    <property type="molecule type" value="Genomic_DNA"/>
</dbReference>
<organism evidence="8 9">
    <name type="scientific">Halorientalis pallida</name>
    <dbReference type="NCBI Taxonomy" id="2479928"/>
    <lineage>
        <taxon>Archaea</taxon>
        <taxon>Methanobacteriati</taxon>
        <taxon>Methanobacteriota</taxon>
        <taxon>Stenosarchaea group</taxon>
        <taxon>Halobacteria</taxon>
        <taxon>Halobacteriales</taxon>
        <taxon>Haloarculaceae</taxon>
        <taxon>Halorientalis</taxon>
    </lineage>
</organism>
<evidence type="ECO:0000313" key="9">
    <source>
        <dbReference type="Proteomes" id="UP000289691"/>
    </source>
</evidence>
<dbReference type="InterPro" id="IPR002081">
    <property type="entry name" value="Cryptochrome/DNA_photolyase_1"/>
</dbReference>
<feature type="binding site" evidence="4">
    <location>
        <position position="253"/>
    </location>
    <ligand>
        <name>FAD</name>
        <dbReference type="ChEBI" id="CHEBI:57692"/>
    </ligand>
</feature>
<gene>
    <name evidence="8" type="ORF">EAF64_08980</name>
</gene>
<dbReference type="InterPro" id="IPR018394">
    <property type="entry name" value="DNA_photolyase_1_CS_C"/>
</dbReference>
<keyword evidence="3 5" id="KW-0157">Chromophore</keyword>
<keyword evidence="2 4" id="KW-0274">FAD</keyword>
<dbReference type="PROSITE" id="PS00394">
    <property type="entry name" value="DNA_PHOTOLYASES_1_1"/>
    <property type="match status" value="1"/>
</dbReference>
<reference evidence="8 9" key="1">
    <citation type="submission" date="2019-01" db="EMBL/GenBank/DDBJ databases">
        <title>Halorientalis sp. F13-25 a new haloarchaeum isolated from hypersaline water.</title>
        <authorList>
            <person name="Ana D.-V."/>
            <person name="Cristina S.-P."/>
            <person name="Antonio V."/>
        </authorList>
    </citation>
    <scope>NUCLEOTIDE SEQUENCE [LARGE SCALE GENOMIC DNA]</scope>
    <source>
        <strain evidence="8 9">F13-25</strain>
    </source>
</reference>